<reference evidence="1" key="2">
    <citation type="submission" date="2012-09" db="EMBL/GenBank/DDBJ databases">
        <title>The complete sequence of Psychroflexus torquis an extreme psychrophile from sea-ice that is stimulated by light.</title>
        <authorList>
            <person name="Feng S."/>
            <person name="Powell S.M."/>
            <person name="Bowman J.P."/>
        </authorList>
    </citation>
    <scope>NUCLEOTIDE SEQUENCE [LARGE SCALE GENOMIC DNA]</scope>
    <source>
        <strain evidence="1">ATCC 700755</strain>
    </source>
</reference>
<dbReference type="HOGENOM" id="CLU_032377_0_0_10"/>
<dbReference type="Gene3D" id="3.40.50.2000">
    <property type="entry name" value="Glycogen Phosphorylase B"/>
    <property type="match status" value="2"/>
</dbReference>
<keyword evidence="2" id="KW-1185">Reference proteome</keyword>
<sequence>MKKVLIVTYYWPPAGGPGVQRWLKFSKYLPEFGIQPIIYKPKNPSYPILDFSLEVSSEVVVLEKPIFEPYAMANLLSKDDTKTISSGIIKSKARQSWSEQLMLYIRGNFFIPDARKFWVKPSVDYLKEFLSNSQIDTIITTGPPHSMHLIGKALKQANPHLQWIADFRDPWTTIGYHSALKLTVSSQAKHKALEKEVLDLADQIIVTSSQTKGEFETKTKTPVDVITNGFEDTSMYVELSENFTISHIGSLLNDRNPKVLWEVFAELIEEDLVFKDFFELKLIGKVSDSVLESAYQSGLKKFVSIIGYLDHKDAVESQRSSQMLLLIEINKPENKSIVPGKIFEYLASRRPILAIGPKGWDVNQIISETHSGKCFNYDEKTSLKSYVKEAFKAFLNGKLKSNTKNIDQYHRKNLTQKLVKLIK</sequence>
<dbReference type="OrthoDB" id="9794575at2"/>
<dbReference type="EMBL" id="CP003879">
    <property type="protein sequence ID" value="AFU67194.1"/>
    <property type="molecule type" value="Genomic_DNA"/>
</dbReference>
<dbReference type="eggNOG" id="COG0438">
    <property type="taxonomic scope" value="Bacteria"/>
</dbReference>
<name>K4I9U5_PSYTT</name>
<gene>
    <name evidence="1" type="ordered locus">P700755_000126</name>
</gene>
<protein>
    <submittedName>
        <fullName evidence="1">Glycosyltransferase_GTB_type superfamily protein</fullName>
    </submittedName>
</protein>
<proteinExistence type="predicted"/>
<organism evidence="1 2">
    <name type="scientific">Psychroflexus torquis (strain ATCC 700755 / CIP 106069 / ACAM 623)</name>
    <dbReference type="NCBI Taxonomy" id="313595"/>
    <lineage>
        <taxon>Bacteria</taxon>
        <taxon>Pseudomonadati</taxon>
        <taxon>Bacteroidota</taxon>
        <taxon>Flavobacteriia</taxon>
        <taxon>Flavobacteriales</taxon>
        <taxon>Flavobacteriaceae</taxon>
        <taxon>Psychroflexus</taxon>
    </lineage>
</organism>
<evidence type="ECO:0000313" key="2">
    <source>
        <dbReference type="Proteomes" id="UP000008514"/>
    </source>
</evidence>
<accession>K4I9U5</accession>
<dbReference type="GO" id="GO:0016740">
    <property type="term" value="F:transferase activity"/>
    <property type="evidence" value="ECO:0007669"/>
    <property type="project" value="UniProtKB-KW"/>
</dbReference>
<dbReference type="SUPFAM" id="SSF53756">
    <property type="entry name" value="UDP-Glycosyltransferase/glycogen phosphorylase"/>
    <property type="match status" value="1"/>
</dbReference>
<dbReference type="KEGG" id="ptq:P700755_000126"/>
<dbReference type="STRING" id="313595.P700755_000126"/>
<dbReference type="Proteomes" id="UP000008514">
    <property type="component" value="Chromosome"/>
</dbReference>
<dbReference type="AlphaFoldDB" id="K4I9U5"/>
<dbReference type="RefSeq" id="WP_015022814.1">
    <property type="nucleotide sequence ID" value="NC_018721.1"/>
</dbReference>
<evidence type="ECO:0000313" key="1">
    <source>
        <dbReference type="EMBL" id="AFU67194.1"/>
    </source>
</evidence>
<reference evidence="1" key="1">
    <citation type="submission" date="2006-03" db="EMBL/GenBank/DDBJ databases">
        <authorList>
            <person name="Bowman J."/>
            <person name="Ferriera S."/>
            <person name="Johnson J."/>
            <person name="Kravitz S."/>
            <person name="Halpern A."/>
            <person name="Remington K."/>
            <person name="Beeson K."/>
            <person name="Tran B."/>
            <person name="Rogers Y.-H."/>
            <person name="Friedman R."/>
            <person name="Venter J.C."/>
        </authorList>
    </citation>
    <scope>NUCLEOTIDE SEQUENCE [LARGE SCALE GENOMIC DNA]</scope>
    <source>
        <strain evidence="1">ATCC 700755</strain>
    </source>
</reference>